<dbReference type="Proteomes" id="UP001172673">
    <property type="component" value="Unassembled WGS sequence"/>
</dbReference>
<name>A0AA38XMR1_9EURO</name>
<dbReference type="AlphaFoldDB" id="A0AA38XMR1"/>
<accession>A0AA38XMR1</accession>
<feature type="region of interest" description="Disordered" evidence="1">
    <location>
        <begin position="1"/>
        <end position="43"/>
    </location>
</feature>
<dbReference type="EMBL" id="JAPDRK010000001">
    <property type="protein sequence ID" value="KAJ9616294.1"/>
    <property type="molecule type" value="Genomic_DNA"/>
</dbReference>
<organism evidence="2 3">
    <name type="scientific">Cladophialophora chaetospira</name>
    <dbReference type="NCBI Taxonomy" id="386627"/>
    <lineage>
        <taxon>Eukaryota</taxon>
        <taxon>Fungi</taxon>
        <taxon>Dikarya</taxon>
        <taxon>Ascomycota</taxon>
        <taxon>Pezizomycotina</taxon>
        <taxon>Eurotiomycetes</taxon>
        <taxon>Chaetothyriomycetidae</taxon>
        <taxon>Chaetothyriales</taxon>
        <taxon>Herpotrichiellaceae</taxon>
        <taxon>Cladophialophora</taxon>
    </lineage>
</organism>
<protein>
    <submittedName>
        <fullName evidence="2">Uncharacterized protein</fullName>
    </submittedName>
</protein>
<sequence length="129" mass="13811">MTSPTLSSTSSVRSSPSSTFSSFASRSRARAPTNDLDSAILSPVSPLTSNTTQAYIRRQPSAIDLALQEERLYADEAETIGLGLLEPRPRANTASSTTSSHACSIMEFMNETAVTPPVLDSIFDVLERA</sequence>
<evidence type="ECO:0000313" key="3">
    <source>
        <dbReference type="Proteomes" id="UP001172673"/>
    </source>
</evidence>
<gene>
    <name evidence="2" type="ORF">H2200_000012</name>
</gene>
<feature type="compositionally biased region" description="Low complexity" evidence="1">
    <location>
        <begin position="1"/>
        <end position="33"/>
    </location>
</feature>
<evidence type="ECO:0000313" key="2">
    <source>
        <dbReference type="EMBL" id="KAJ9616294.1"/>
    </source>
</evidence>
<comment type="caution">
    <text evidence="2">The sequence shown here is derived from an EMBL/GenBank/DDBJ whole genome shotgun (WGS) entry which is preliminary data.</text>
</comment>
<proteinExistence type="predicted"/>
<evidence type="ECO:0000256" key="1">
    <source>
        <dbReference type="SAM" id="MobiDB-lite"/>
    </source>
</evidence>
<reference evidence="2" key="1">
    <citation type="submission" date="2022-10" db="EMBL/GenBank/DDBJ databases">
        <title>Culturing micro-colonial fungi from biological soil crusts in the Mojave desert and describing Neophaeococcomyces mojavensis, and introducing the new genera and species Taxawa tesnikishii.</title>
        <authorList>
            <person name="Kurbessoian T."/>
            <person name="Stajich J.E."/>
        </authorList>
    </citation>
    <scope>NUCLEOTIDE SEQUENCE</scope>
    <source>
        <strain evidence="2">TK_41</strain>
    </source>
</reference>
<keyword evidence="3" id="KW-1185">Reference proteome</keyword>